<organism evidence="7 9">
    <name type="scientific">Mannheimia haemolytica</name>
    <name type="common">Pasteurella haemolytica</name>
    <dbReference type="NCBI Taxonomy" id="75985"/>
    <lineage>
        <taxon>Bacteria</taxon>
        <taxon>Pseudomonadati</taxon>
        <taxon>Pseudomonadota</taxon>
        <taxon>Gammaproteobacteria</taxon>
        <taxon>Pasteurellales</taxon>
        <taxon>Pasteurellaceae</taxon>
        <taxon>Mannheimia</taxon>
    </lineage>
</organism>
<protein>
    <submittedName>
        <fullName evidence="7">Fic family protein</fullName>
    </submittedName>
    <submittedName>
        <fullName evidence="5">Protein involved in cell division</fullName>
    </submittedName>
</protein>
<dbReference type="InterPro" id="IPR036597">
    <property type="entry name" value="Fido-like_dom_sf"/>
</dbReference>
<keyword evidence="2" id="KW-0547">Nucleotide-binding</keyword>
<sequence length="250" mass="28904">MAYKPPFTVTTKMLNLVVEISHKLGTLQLDFERNLHLRKNNRLRSIQASLAIEANSLTIEQVTAIIKGKKVLGHPKDIREVKNAYDAYDEMMHYNPYSIKDFLKAHKFLTADLVNDAGAFRSKDVGIYNFSGQLVHMGARPQFVENLINELFSWAKQDDTPALIKSSVMHYEIEMIHPFSDGNGRMGRLWQNVLLAQWNPLFAWLPIETMVYENQQRYYQMLSLADSQNDSTGFIEFMLEMILETLLKLK</sequence>
<dbReference type="SUPFAM" id="SSF140931">
    <property type="entry name" value="Fic-like"/>
    <property type="match status" value="1"/>
</dbReference>
<feature type="domain" description="Fido" evidence="4">
    <location>
        <begin position="97"/>
        <end position="240"/>
    </location>
</feature>
<keyword evidence="2" id="KW-0067">ATP-binding</keyword>
<dbReference type="InterPro" id="IPR003812">
    <property type="entry name" value="Fido"/>
</dbReference>
<name>A0A249A1P9_MANHA</name>
<keyword evidence="10" id="KW-1185">Reference proteome</keyword>
<dbReference type="OrthoDB" id="9807853at2"/>
<evidence type="ECO:0000256" key="3">
    <source>
        <dbReference type="PIRSR" id="PIRSR640198-3"/>
    </source>
</evidence>
<feature type="binding site" evidence="2">
    <location>
        <begin position="181"/>
        <end position="188"/>
    </location>
    <ligand>
        <name>ATP</name>
        <dbReference type="ChEBI" id="CHEBI:30616"/>
    </ligand>
</feature>
<keyword evidence="5" id="KW-0131">Cell cycle</keyword>
<dbReference type="KEGG" id="mhay:VK67_10500"/>
<dbReference type="GO" id="GO:0051301">
    <property type="term" value="P:cell division"/>
    <property type="evidence" value="ECO:0007669"/>
    <property type="project" value="UniProtKB-KW"/>
</dbReference>
<dbReference type="PANTHER" id="PTHR13504">
    <property type="entry name" value="FIDO DOMAIN-CONTAINING PROTEIN DDB_G0283145"/>
    <property type="match status" value="1"/>
</dbReference>
<evidence type="ECO:0000313" key="8">
    <source>
        <dbReference type="Proteomes" id="UP000254031"/>
    </source>
</evidence>
<evidence type="ECO:0000313" key="7">
    <source>
        <dbReference type="EMBL" id="TRB75757.1"/>
    </source>
</evidence>
<dbReference type="EMBL" id="VAJB01000004">
    <property type="protein sequence ID" value="TRB75757.1"/>
    <property type="molecule type" value="Genomic_DNA"/>
</dbReference>
<dbReference type="EMBL" id="UGPL01000006">
    <property type="protein sequence ID" value="STY65816.1"/>
    <property type="molecule type" value="Genomic_DNA"/>
</dbReference>
<evidence type="ECO:0000256" key="1">
    <source>
        <dbReference type="PIRSR" id="PIRSR640198-1"/>
    </source>
</evidence>
<evidence type="ECO:0000313" key="10">
    <source>
        <dbReference type="Proteomes" id="UP000318394"/>
    </source>
</evidence>
<feature type="binding site" evidence="2">
    <location>
        <begin position="218"/>
        <end position="219"/>
    </location>
    <ligand>
        <name>ATP</name>
        <dbReference type="ChEBI" id="CHEBI:30616"/>
    </ligand>
</feature>
<evidence type="ECO:0000313" key="9">
    <source>
        <dbReference type="Proteomes" id="UP000315164"/>
    </source>
</evidence>
<dbReference type="GO" id="GO:0005524">
    <property type="term" value="F:ATP binding"/>
    <property type="evidence" value="ECO:0007669"/>
    <property type="project" value="UniProtKB-KW"/>
</dbReference>
<dbReference type="PROSITE" id="PS51459">
    <property type="entry name" value="FIDO"/>
    <property type="match status" value="1"/>
</dbReference>
<dbReference type="InterPro" id="IPR040198">
    <property type="entry name" value="Fido_containing"/>
</dbReference>
<evidence type="ECO:0000313" key="5">
    <source>
        <dbReference type="EMBL" id="STY65816.1"/>
    </source>
</evidence>
<dbReference type="EMBL" id="VAJI01000004">
    <property type="protein sequence ID" value="TRB39258.1"/>
    <property type="molecule type" value="Genomic_DNA"/>
</dbReference>
<dbReference type="Proteomes" id="UP000315164">
    <property type="component" value="Unassembled WGS sequence"/>
</dbReference>
<feature type="active site" evidence="1">
    <location>
        <position position="177"/>
    </location>
</feature>
<gene>
    <name evidence="7" type="ORF">FEA53_03610</name>
    <name evidence="6" type="ORF">FEB89_03615</name>
    <name evidence="5" type="ORF">NCTC9380_01086</name>
</gene>
<dbReference type="Pfam" id="PF02661">
    <property type="entry name" value="Fic"/>
    <property type="match status" value="1"/>
</dbReference>
<evidence type="ECO:0000256" key="2">
    <source>
        <dbReference type="PIRSR" id="PIRSR640198-2"/>
    </source>
</evidence>
<accession>A0A249A1P9</accession>
<dbReference type="Proteomes" id="UP000254031">
    <property type="component" value="Unassembled WGS sequence"/>
</dbReference>
<reference evidence="5 8" key="1">
    <citation type="submission" date="2018-06" db="EMBL/GenBank/DDBJ databases">
        <authorList>
            <consortium name="Pathogen Informatics"/>
            <person name="Doyle S."/>
        </authorList>
    </citation>
    <scope>NUCLEOTIDE SEQUENCE [LARGE SCALE GENOMIC DNA]</scope>
    <source>
        <strain evidence="5 8">NCTC9380</strain>
    </source>
</reference>
<dbReference type="RefSeq" id="WP_006249052.1">
    <property type="nucleotide sequence ID" value="NZ_CP011098.1"/>
</dbReference>
<dbReference type="GeneID" id="67369803"/>
<dbReference type="Gene3D" id="1.10.3290.10">
    <property type="entry name" value="Fido-like domain"/>
    <property type="match status" value="1"/>
</dbReference>
<proteinExistence type="predicted"/>
<dbReference type="KEGG" id="mhaq:WC39_10500"/>
<dbReference type="AlphaFoldDB" id="A0A249A1P9"/>
<keyword evidence="5" id="KW-0132">Cell division</keyword>
<feature type="site" description="Important for autoinhibition of adenylyltransferase activity" evidence="3">
    <location>
        <position position="53"/>
    </location>
</feature>
<dbReference type="Proteomes" id="UP000318394">
    <property type="component" value="Unassembled WGS sequence"/>
</dbReference>
<evidence type="ECO:0000259" key="4">
    <source>
        <dbReference type="PROSITE" id="PS51459"/>
    </source>
</evidence>
<dbReference type="PANTHER" id="PTHR13504:SF38">
    <property type="entry name" value="FIDO DOMAIN-CONTAINING PROTEIN"/>
    <property type="match status" value="1"/>
</dbReference>
<reference evidence="9 10" key="2">
    <citation type="journal article" date="2019" name="Vet. Microbiol.">
        <title>Genetic characterization of susceptible and multi-drug resistant Mannheimia haemolytica isolated from high-risk stocker calves prior to and after antimicrobial metaphylaxis.</title>
        <authorList>
            <person name="Snyder E.R."/>
            <person name="Alvarez-Narvaez S."/>
            <person name="Credille B.C."/>
        </authorList>
    </citation>
    <scope>NUCLEOTIDE SEQUENCE [LARGE SCALE GENOMIC DNA]</scope>
    <source>
        <strain evidence="7 9">UGA-R5-128-1</strain>
        <strain evidence="6 10">UGA-R7-163-1</strain>
    </source>
</reference>
<evidence type="ECO:0000313" key="6">
    <source>
        <dbReference type="EMBL" id="TRB39258.1"/>
    </source>
</evidence>